<dbReference type="InterPro" id="IPR011053">
    <property type="entry name" value="Single_hybrid_motif"/>
</dbReference>
<evidence type="ECO:0000256" key="5">
    <source>
        <dbReference type="ARBA" id="ARBA00023267"/>
    </source>
</evidence>
<evidence type="ECO:0000256" key="1">
    <source>
        <dbReference type="ARBA" id="ARBA00001953"/>
    </source>
</evidence>
<dbReference type="InterPro" id="IPR005482">
    <property type="entry name" value="Biotin_COase_C"/>
</dbReference>
<proteinExistence type="predicted"/>
<dbReference type="PROSITE" id="PS50975">
    <property type="entry name" value="ATP_GRASP"/>
    <property type="match status" value="1"/>
</dbReference>
<evidence type="ECO:0000256" key="6">
    <source>
        <dbReference type="PROSITE-ProRule" id="PRU00409"/>
    </source>
</evidence>
<dbReference type="PROSITE" id="PS00866">
    <property type="entry name" value="CPSASE_1"/>
    <property type="match status" value="1"/>
</dbReference>
<keyword evidence="11" id="KW-1185">Reference proteome</keyword>
<dbReference type="EMBL" id="CP141891">
    <property type="protein sequence ID" value="WRT70704.1"/>
    <property type="molecule type" value="Genomic_DNA"/>
</dbReference>
<dbReference type="InterPro" id="IPR000089">
    <property type="entry name" value="Biotin_lipoyl"/>
</dbReference>
<dbReference type="SUPFAM" id="SSF51230">
    <property type="entry name" value="Single hybrid motif"/>
    <property type="match status" value="1"/>
</dbReference>
<dbReference type="InterPro" id="IPR016185">
    <property type="entry name" value="PreATP-grasp_dom_sf"/>
</dbReference>
<dbReference type="SUPFAM" id="SSF51246">
    <property type="entry name" value="Rudiment single hybrid motif"/>
    <property type="match status" value="1"/>
</dbReference>
<dbReference type="Gene3D" id="2.40.50.100">
    <property type="match status" value="1"/>
</dbReference>
<dbReference type="PROSITE" id="PS50979">
    <property type="entry name" value="BC"/>
    <property type="match status" value="1"/>
</dbReference>
<dbReference type="PROSITE" id="PS00867">
    <property type="entry name" value="CPSASE_2"/>
    <property type="match status" value="1"/>
</dbReference>
<dbReference type="InterPro" id="IPR011764">
    <property type="entry name" value="Biotin_carboxylation_dom"/>
</dbReference>
<protein>
    <submittedName>
        <fullName evidence="10">Acetyl-CoA carboxylase, biotin carboxylase subunit</fullName>
    </submittedName>
</protein>
<dbReference type="Pfam" id="PF02785">
    <property type="entry name" value="Biotin_carb_C"/>
    <property type="match status" value="1"/>
</dbReference>
<name>A0ABZ1D9E7_9TREE</name>
<dbReference type="Gene3D" id="3.30.470.20">
    <property type="entry name" value="ATP-grasp fold, B domain"/>
    <property type="match status" value="1"/>
</dbReference>
<dbReference type="Pfam" id="PF00364">
    <property type="entry name" value="Biotin_lipoyl"/>
    <property type="match status" value="1"/>
</dbReference>
<dbReference type="PANTHER" id="PTHR18866">
    <property type="entry name" value="CARBOXYLASE:PYRUVATE/ACETYL-COA/PROPIONYL-COA CARBOXYLASE"/>
    <property type="match status" value="1"/>
</dbReference>
<dbReference type="RefSeq" id="XP_062795443.1">
    <property type="nucleotide sequence ID" value="XM_062939392.1"/>
</dbReference>
<dbReference type="InterPro" id="IPR050856">
    <property type="entry name" value="Biotin_carboxylase_complex"/>
</dbReference>
<dbReference type="SUPFAM" id="SSF56059">
    <property type="entry name" value="Glutathione synthetase ATP-binding domain-like"/>
    <property type="match status" value="1"/>
</dbReference>
<dbReference type="InterPro" id="IPR011054">
    <property type="entry name" value="Rudment_hybrid_motif"/>
</dbReference>
<evidence type="ECO:0000259" key="9">
    <source>
        <dbReference type="PROSITE" id="PS50979"/>
    </source>
</evidence>
<dbReference type="InterPro" id="IPR005479">
    <property type="entry name" value="CPAse_ATP-bd"/>
</dbReference>
<feature type="domain" description="ATP-grasp" evidence="8">
    <location>
        <begin position="192"/>
        <end position="390"/>
    </location>
</feature>
<dbReference type="PANTHER" id="PTHR18866:SF33">
    <property type="entry name" value="METHYLCROTONOYL-COA CARBOXYLASE SUBUNIT ALPHA, MITOCHONDRIAL-RELATED"/>
    <property type="match status" value="1"/>
</dbReference>
<keyword evidence="5" id="KW-0092">Biotin</keyword>
<accession>A0ABZ1D9E7</accession>
<keyword evidence="2" id="KW-0436">Ligase</keyword>
<dbReference type="SUPFAM" id="SSF52440">
    <property type="entry name" value="PreATP-grasp domain"/>
    <property type="match status" value="1"/>
</dbReference>
<dbReference type="InterPro" id="IPR011761">
    <property type="entry name" value="ATP-grasp"/>
</dbReference>
<feature type="domain" description="Biotin carboxylation" evidence="9">
    <location>
        <begin position="73"/>
        <end position="519"/>
    </location>
</feature>
<dbReference type="Proteomes" id="UP001329825">
    <property type="component" value="Chromosome 11"/>
</dbReference>
<dbReference type="CDD" id="cd06850">
    <property type="entry name" value="biotinyl_domain"/>
    <property type="match status" value="1"/>
</dbReference>
<dbReference type="SMART" id="SM00878">
    <property type="entry name" value="Biotin_carb_C"/>
    <property type="match status" value="1"/>
</dbReference>
<organism evidence="10 11">
    <name type="scientific">Kwoniella shivajii</name>
    <dbReference type="NCBI Taxonomy" id="564305"/>
    <lineage>
        <taxon>Eukaryota</taxon>
        <taxon>Fungi</taxon>
        <taxon>Dikarya</taxon>
        <taxon>Basidiomycota</taxon>
        <taxon>Agaricomycotina</taxon>
        <taxon>Tremellomycetes</taxon>
        <taxon>Tremellales</taxon>
        <taxon>Cryptococcaceae</taxon>
        <taxon>Kwoniella</taxon>
    </lineage>
</organism>
<evidence type="ECO:0000313" key="11">
    <source>
        <dbReference type="Proteomes" id="UP001329825"/>
    </source>
</evidence>
<keyword evidence="3 6" id="KW-0547">Nucleotide-binding</keyword>
<dbReference type="GeneID" id="87959832"/>
<evidence type="ECO:0000259" key="8">
    <source>
        <dbReference type="PROSITE" id="PS50975"/>
    </source>
</evidence>
<evidence type="ECO:0000256" key="3">
    <source>
        <dbReference type="ARBA" id="ARBA00022741"/>
    </source>
</evidence>
<dbReference type="Pfam" id="PF00289">
    <property type="entry name" value="Biotin_carb_N"/>
    <property type="match status" value="1"/>
</dbReference>
<gene>
    <name evidence="10" type="ORF">IL334_007702</name>
</gene>
<reference evidence="10 11" key="1">
    <citation type="submission" date="2024-01" db="EMBL/GenBank/DDBJ databases">
        <title>Comparative genomics of Cryptococcus and Kwoniella reveals pathogenesis evolution and contrasting modes of karyotype evolution via chromosome fusion or intercentromeric recombination.</title>
        <authorList>
            <person name="Coelho M.A."/>
            <person name="David-Palma M."/>
            <person name="Shea T."/>
            <person name="Bowers K."/>
            <person name="McGinley-Smith S."/>
            <person name="Mohammad A.W."/>
            <person name="Gnirke A."/>
            <person name="Yurkov A.M."/>
            <person name="Nowrousian M."/>
            <person name="Sun S."/>
            <person name="Cuomo C.A."/>
            <person name="Heitman J."/>
        </authorList>
    </citation>
    <scope>NUCLEOTIDE SEQUENCE [LARGE SCALE GENOMIC DNA]</scope>
    <source>
        <strain evidence="10">CBS 11374</strain>
    </source>
</reference>
<dbReference type="InterPro" id="IPR005481">
    <property type="entry name" value="BC-like_N"/>
</dbReference>
<evidence type="ECO:0000313" key="10">
    <source>
        <dbReference type="EMBL" id="WRT70704.1"/>
    </source>
</evidence>
<evidence type="ECO:0000259" key="7">
    <source>
        <dbReference type="PROSITE" id="PS50968"/>
    </source>
</evidence>
<dbReference type="Pfam" id="PF02786">
    <property type="entry name" value="CPSase_L_D2"/>
    <property type="match status" value="1"/>
</dbReference>
<evidence type="ECO:0000256" key="2">
    <source>
        <dbReference type="ARBA" id="ARBA00022598"/>
    </source>
</evidence>
<evidence type="ECO:0000256" key="4">
    <source>
        <dbReference type="ARBA" id="ARBA00022840"/>
    </source>
</evidence>
<dbReference type="PROSITE" id="PS50968">
    <property type="entry name" value="BIOTINYL_LIPOYL"/>
    <property type="match status" value="1"/>
</dbReference>
<feature type="domain" description="Lipoyl-binding" evidence="7">
    <location>
        <begin position="661"/>
        <end position="739"/>
    </location>
</feature>
<comment type="cofactor">
    <cofactor evidence="1">
        <name>biotin</name>
        <dbReference type="ChEBI" id="CHEBI:57586"/>
    </cofactor>
</comment>
<keyword evidence="4 6" id="KW-0067">ATP-binding</keyword>
<sequence>MRSIARASRTSTSQRLPTCLLSPLITRSRIPPIPTSRNVRHFATSFSEESSASIIPPVIDMANPHKETGVKPHFRKILIANRGEIACRIIRTARKLGVNTVAVYSEVDKGCMHVEMADEAYCIGPAPSSESYLDIDKILAVAKATGAQAIHPGYGFLSESSVFAERIKHAALVFIGPPIPAIKSMGSKRESKEIMTAAGVPCVPGYHGSDQSLSALSEGAKQTGYPLLIKPTHGGGGKGMRIVRDPRSFQDELESAKREAIKSFSNDEVLLERWLEKPRHVEVQVFADTKGNCVALWERDCSVQRRHQKIIEEAPAPGLSSDFKRDLAEKAVAAAKAVNYVGAGTVEFIMDAETGEYFFMEMNTRLQVEHPVTEMVTGIDLVEWQLSVAAGNPLPLTQDRIPCIGHAFEARIYAERPESNFLPDAGKLLHTKAPVNVPHRLETGFWEGDDISSYYDPMISKLIVHGPDRSSALSLLRSALGEYQVVGPSTNIEFLKAVAGHEVFAAGPVETSFVPTYHDDLFPARSIPKEVLAQAALYLTLRSEKLHKSLPSSPWTNLVNRRFGDSSIKSYKIDNHSIEIVELDSGYSVIIDNEQPIKISSSHLDGEVDMISQVGHSHLKSTVIPVQVQGKQGEEKLHVFSNTSHYTLSVQPTLSFTDQSTSSISSSTSSDKLISPMPATVIEVRVKPGDQVAEGQVLIVLESMKMEISIRSSRDGIIDNVNVEKGKVVEENEVLVELTLALEKPVE</sequence>